<dbReference type="AlphaFoldDB" id="A0A367JFG2"/>
<dbReference type="InterPro" id="IPR029021">
    <property type="entry name" value="Prot-tyrosine_phosphatase-like"/>
</dbReference>
<dbReference type="InterPro" id="IPR006603">
    <property type="entry name" value="PQ-loop_rpt"/>
</dbReference>
<feature type="transmembrane region" description="Helical" evidence="5">
    <location>
        <begin position="216"/>
        <end position="235"/>
    </location>
</feature>
<comment type="caution">
    <text evidence="7">The sequence shown here is derived from an EMBL/GenBank/DDBJ whole genome shotgun (WGS) entry which is preliminary data.</text>
</comment>
<evidence type="ECO:0000313" key="8">
    <source>
        <dbReference type="Proteomes" id="UP000252139"/>
    </source>
</evidence>
<evidence type="ECO:0000313" key="7">
    <source>
        <dbReference type="EMBL" id="RCH88599.1"/>
    </source>
</evidence>
<evidence type="ECO:0000256" key="3">
    <source>
        <dbReference type="ARBA" id="ARBA00022989"/>
    </source>
</evidence>
<proteinExistence type="predicted"/>
<comment type="subcellular location">
    <subcellularLocation>
        <location evidence="1">Membrane</location>
        <topology evidence="1">Multi-pass membrane protein</topology>
    </subcellularLocation>
</comment>
<gene>
    <name evidence="7" type="primary">PTP4A1_1</name>
    <name evidence="7" type="ORF">CU097_000886</name>
</gene>
<dbReference type="PROSITE" id="PS50056">
    <property type="entry name" value="TYR_PHOSPHATASE_2"/>
    <property type="match status" value="1"/>
</dbReference>
<dbReference type="Pfam" id="PF22785">
    <property type="entry name" value="Tc-R-P"/>
    <property type="match status" value="1"/>
</dbReference>
<dbReference type="InterPro" id="IPR000387">
    <property type="entry name" value="Tyr_Pase_dom"/>
</dbReference>
<feature type="transmembrane region" description="Helical" evidence="5">
    <location>
        <begin position="289"/>
        <end position="310"/>
    </location>
</feature>
<dbReference type="InterPro" id="IPR003595">
    <property type="entry name" value="Tyr_Pase_cat"/>
</dbReference>
<dbReference type="GO" id="GO:0016020">
    <property type="term" value="C:membrane"/>
    <property type="evidence" value="ECO:0007669"/>
    <property type="project" value="UniProtKB-SubCell"/>
</dbReference>
<organism evidence="7 8">
    <name type="scientific">Rhizopus azygosporus</name>
    <name type="common">Rhizopus microsporus var. azygosporus</name>
    <dbReference type="NCBI Taxonomy" id="86630"/>
    <lineage>
        <taxon>Eukaryota</taxon>
        <taxon>Fungi</taxon>
        <taxon>Fungi incertae sedis</taxon>
        <taxon>Mucoromycota</taxon>
        <taxon>Mucoromycotina</taxon>
        <taxon>Mucoromycetes</taxon>
        <taxon>Mucorales</taxon>
        <taxon>Mucorineae</taxon>
        <taxon>Rhizopodaceae</taxon>
        <taxon>Rhizopus</taxon>
    </lineage>
</organism>
<keyword evidence="3 5" id="KW-1133">Transmembrane helix</keyword>
<accession>A0A367JFG2</accession>
<keyword evidence="2 5" id="KW-0812">Transmembrane</keyword>
<dbReference type="SMART" id="SM00679">
    <property type="entry name" value="CTNS"/>
    <property type="match status" value="1"/>
</dbReference>
<dbReference type="Pfam" id="PF04193">
    <property type="entry name" value="PQ-loop"/>
    <property type="match status" value="1"/>
</dbReference>
<dbReference type="STRING" id="86630.A0A367JFG2"/>
<reference evidence="7 8" key="1">
    <citation type="journal article" date="2018" name="G3 (Bethesda)">
        <title>Phylogenetic and Phylogenomic Definition of Rhizopus Species.</title>
        <authorList>
            <person name="Gryganskyi A.P."/>
            <person name="Golan J."/>
            <person name="Dolatabadi S."/>
            <person name="Mondo S."/>
            <person name="Robb S."/>
            <person name="Idnurm A."/>
            <person name="Muszewska A."/>
            <person name="Steczkiewicz K."/>
            <person name="Masonjones S."/>
            <person name="Liao H.L."/>
            <person name="Gajdeczka M.T."/>
            <person name="Anike F."/>
            <person name="Vuek A."/>
            <person name="Anishchenko I.M."/>
            <person name="Voigt K."/>
            <person name="de Hoog G.S."/>
            <person name="Smith M.E."/>
            <person name="Heitman J."/>
            <person name="Vilgalys R."/>
            <person name="Stajich J.E."/>
        </authorList>
    </citation>
    <scope>NUCLEOTIDE SEQUENCE [LARGE SCALE GENOMIC DNA]</scope>
    <source>
        <strain evidence="7 8">CBS 357.93</strain>
    </source>
</reference>
<evidence type="ECO:0000259" key="6">
    <source>
        <dbReference type="PROSITE" id="PS50056"/>
    </source>
</evidence>
<feature type="non-terminal residue" evidence="7">
    <location>
        <position position="1"/>
    </location>
</feature>
<dbReference type="SMART" id="SM00404">
    <property type="entry name" value="PTPc_motif"/>
    <property type="match status" value="1"/>
</dbReference>
<evidence type="ECO:0000256" key="2">
    <source>
        <dbReference type="ARBA" id="ARBA00022692"/>
    </source>
</evidence>
<dbReference type="FunFam" id="1.20.1280.290:FF:000012">
    <property type="entry name" value="Vacuolar membrane PQ loop repeat protein"/>
    <property type="match status" value="1"/>
</dbReference>
<dbReference type="PANTHER" id="PTHR16201">
    <property type="entry name" value="SEVEN TRANSMEMBRANE PROTEIN 1-RELATED"/>
    <property type="match status" value="1"/>
</dbReference>
<dbReference type="Gene3D" id="3.90.190.10">
    <property type="entry name" value="Protein tyrosine phosphatase superfamily"/>
    <property type="match status" value="1"/>
</dbReference>
<dbReference type="Proteomes" id="UP000252139">
    <property type="component" value="Unassembled WGS sequence"/>
</dbReference>
<feature type="transmembrane region" description="Helical" evidence="5">
    <location>
        <begin position="256"/>
        <end position="277"/>
    </location>
</feature>
<evidence type="ECO:0000256" key="1">
    <source>
        <dbReference type="ARBA" id="ARBA00004141"/>
    </source>
</evidence>
<dbReference type="EMBL" id="PJQL01001438">
    <property type="protein sequence ID" value="RCH88599.1"/>
    <property type="molecule type" value="Genomic_DNA"/>
</dbReference>
<dbReference type="OrthoDB" id="8048523at2759"/>
<protein>
    <submittedName>
        <fullName evidence="7">Protein tyrosine phosphatase type IVA 1</fullName>
    </submittedName>
</protein>
<evidence type="ECO:0000256" key="4">
    <source>
        <dbReference type="ARBA" id="ARBA00023136"/>
    </source>
</evidence>
<name>A0A367JFG2_RHIAZ</name>
<feature type="transmembrane region" description="Helical" evidence="5">
    <location>
        <begin position="186"/>
        <end position="210"/>
    </location>
</feature>
<sequence>QKFLLLDAPTQKTLPKYVQVFKQENVSDLVCICHRPSGDIYDIEELEQSTGIKVHDTIKFEDGSVPDQQAINLWLELSEKAKQENTTIGVHCIAGIGRAPVLVAISLIEAGMDPLDAISYIRKHRRGALNKNQLLLAAYYLFADCVLMSQVLYYRTPIRDDETIVTPTECSPLMPKPTKSDSARTVVRFFFISSIISWLALLASSAVYFYHSNVDFSKIPLIPQLFGWTSAILYCSSRIPQIMQNFKNESVEGLSLSMFIFSVVGNLTYCFSILLVSLDPTYLFINYSWLLGSGGTLFFDFTIFFQFYMYRKRS</sequence>
<feature type="domain" description="Tyrosine specific protein phosphatases" evidence="6">
    <location>
        <begin position="68"/>
        <end position="136"/>
    </location>
</feature>
<keyword evidence="8" id="KW-1185">Reference proteome</keyword>
<evidence type="ECO:0000256" key="5">
    <source>
        <dbReference type="SAM" id="Phobius"/>
    </source>
</evidence>
<dbReference type="InterPro" id="IPR051415">
    <property type="entry name" value="LAAT-1"/>
</dbReference>
<feature type="transmembrane region" description="Helical" evidence="5">
    <location>
        <begin position="134"/>
        <end position="154"/>
    </location>
</feature>
<keyword evidence="4 5" id="KW-0472">Membrane</keyword>
<dbReference type="Gene3D" id="1.20.1280.290">
    <property type="match status" value="1"/>
</dbReference>
<dbReference type="SUPFAM" id="SSF52799">
    <property type="entry name" value="(Phosphotyrosine protein) phosphatases II"/>
    <property type="match status" value="1"/>
</dbReference>